<feature type="transmembrane region" description="Helical" evidence="1">
    <location>
        <begin position="20"/>
        <end position="41"/>
    </location>
</feature>
<evidence type="ECO:0000256" key="1">
    <source>
        <dbReference type="SAM" id="Phobius"/>
    </source>
</evidence>
<protein>
    <submittedName>
        <fullName evidence="2">PepSY-associated TM region</fullName>
    </submittedName>
</protein>
<keyword evidence="3" id="KW-1185">Reference proteome</keyword>
<dbReference type="OrthoDB" id="9776609at2"/>
<organism evidence="2 3">
    <name type="scientific">Sporomusa termitida</name>
    <dbReference type="NCBI Taxonomy" id="2377"/>
    <lineage>
        <taxon>Bacteria</taxon>
        <taxon>Bacillati</taxon>
        <taxon>Bacillota</taxon>
        <taxon>Negativicutes</taxon>
        <taxon>Selenomonadales</taxon>
        <taxon>Sporomusaceae</taxon>
        <taxon>Sporomusa</taxon>
    </lineage>
</organism>
<feature type="transmembrane region" description="Helical" evidence="1">
    <location>
        <begin position="182"/>
        <end position="208"/>
    </location>
</feature>
<feature type="transmembrane region" description="Helical" evidence="1">
    <location>
        <begin position="442"/>
        <end position="467"/>
    </location>
</feature>
<sequence length="514" mass="56626">MNQSTFTRTFTRAMSELHTWGGLVFGWLLFVIFFTGTLAVFSAEITHWMQPAVRPAQTEPAQAIAAADKKLRQLAPKADLWMIAMPQERSPGLEIIWKKGLATLEKQLDPQSGTLLKSPETEGGHFLAHFHFQLHSGKSGLWLVSFASVVMLAALVSGIAIRTQVFTEFFRLRWRKNWLSAHTLTGVLTLPFVVLITYTGLTVTLFMVQPAIPQVLYGSSWKSPATVAANNYERPRANLPGELVPLARLLPLAEEELGKGKISFIRVSNPGDRQAVVTFFRTVDDTIVAMSSRAAFDGVTGEMLGSQTTWNKYVKFYRTLVGLHIARFGGYPLAWLYFTAGLVSCAMIAAGLVFFTVKRRCRYARSSAAAQMMYRAIEALNTTAVTGIIIACGAYLWANRLLPSTLSGRADAEITVFFGIWLLMLLHAFLRPPLRAWTEQLGIAAGLCMGLPVLNALTTKVGLLPAIARRDWMTAGVDLTAVVLGLLLAITAWQVALKQQRAEQCRSVSNTVNS</sequence>
<feature type="transmembrane region" description="Helical" evidence="1">
    <location>
        <begin position="410"/>
        <end position="430"/>
    </location>
</feature>
<proteinExistence type="predicted"/>
<dbReference type="KEGG" id="sted:SPTER_43800"/>
<feature type="transmembrane region" description="Helical" evidence="1">
    <location>
        <begin position="334"/>
        <end position="355"/>
    </location>
</feature>
<feature type="transmembrane region" description="Helical" evidence="1">
    <location>
        <begin position="376"/>
        <end position="398"/>
    </location>
</feature>
<dbReference type="Pfam" id="PF03929">
    <property type="entry name" value="PepSY_TM"/>
    <property type="match status" value="1"/>
</dbReference>
<evidence type="ECO:0000313" key="2">
    <source>
        <dbReference type="EMBL" id="QDR82931.1"/>
    </source>
</evidence>
<evidence type="ECO:0000313" key="3">
    <source>
        <dbReference type="Proteomes" id="UP000320776"/>
    </source>
</evidence>
<dbReference type="EMBL" id="CP036259">
    <property type="protein sequence ID" value="QDR82931.1"/>
    <property type="molecule type" value="Genomic_DNA"/>
</dbReference>
<keyword evidence="1" id="KW-1133">Transmembrane helix</keyword>
<accession>A0A517E003</accession>
<feature type="transmembrane region" description="Helical" evidence="1">
    <location>
        <begin position="140"/>
        <end position="161"/>
    </location>
</feature>
<dbReference type="Proteomes" id="UP000320776">
    <property type="component" value="Chromosome"/>
</dbReference>
<dbReference type="InterPro" id="IPR005625">
    <property type="entry name" value="PepSY-ass_TM"/>
</dbReference>
<reference evidence="2 3" key="1">
    <citation type="submission" date="2019-02" db="EMBL/GenBank/DDBJ databases">
        <title>Closed genome of Sporomusa termitida DSM 4440.</title>
        <authorList>
            <person name="Poehlein A."/>
            <person name="Daniel R."/>
        </authorList>
    </citation>
    <scope>NUCLEOTIDE SEQUENCE [LARGE SCALE GENOMIC DNA]</scope>
    <source>
        <strain evidence="2 3">DSM 4440</strain>
    </source>
</reference>
<dbReference type="RefSeq" id="WP_144352261.1">
    <property type="nucleotide sequence ID" value="NZ_CP036259.1"/>
</dbReference>
<gene>
    <name evidence="2" type="ORF">SPTER_43800</name>
</gene>
<keyword evidence="1" id="KW-0812">Transmembrane</keyword>
<dbReference type="PANTHER" id="PTHR34219">
    <property type="entry name" value="IRON-REGULATED INNER MEMBRANE PROTEIN-RELATED"/>
    <property type="match status" value="1"/>
</dbReference>
<keyword evidence="1" id="KW-0472">Membrane</keyword>
<dbReference type="AlphaFoldDB" id="A0A517E003"/>
<dbReference type="PANTHER" id="PTHR34219:SF4">
    <property type="entry name" value="PEPSY DOMAIN-CONTAINING PROTEIN"/>
    <property type="match status" value="1"/>
</dbReference>
<name>A0A517E003_9FIRM</name>
<feature type="transmembrane region" description="Helical" evidence="1">
    <location>
        <begin position="479"/>
        <end position="497"/>
    </location>
</feature>